<protein>
    <recommendedName>
        <fullName evidence="1">RAD3-like helicase DEAD domain-containing protein</fullName>
    </recommendedName>
</protein>
<dbReference type="GO" id="GO:0003678">
    <property type="term" value="F:DNA helicase activity"/>
    <property type="evidence" value="ECO:0007669"/>
    <property type="project" value="InterPro"/>
</dbReference>
<dbReference type="GO" id="GO:0005524">
    <property type="term" value="F:ATP binding"/>
    <property type="evidence" value="ECO:0007669"/>
    <property type="project" value="InterPro"/>
</dbReference>
<dbReference type="GO" id="GO:0003677">
    <property type="term" value="F:DNA binding"/>
    <property type="evidence" value="ECO:0007669"/>
    <property type="project" value="InterPro"/>
</dbReference>
<evidence type="ECO:0000313" key="2">
    <source>
        <dbReference type="EMBL" id="KMS93684.1"/>
    </source>
</evidence>
<dbReference type="OrthoDB" id="19182at2759"/>
<gene>
    <name evidence="2" type="ORF">BVRB_029000</name>
</gene>
<dbReference type="EMBL" id="KQ100069">
    <property type="protein sequence ID" value="KMS93684.1"/>
    <property type="molecule type" value="Genomic_DNA"/>
</dbReference>
<dbReference type="InterPro" id="IPR010614">
    <property type="entry name" value="RAD3-like_helicase_DEAD"/>
</dbReference>
<dbReference type="Gramene" id="KMS93684">
    <property type="protein sequence ID" value="KMS93684"/>
    <property type="gene ID" value="BVRB_029000"/>
</dbReference>
<organism evidence="2 3">
    <name type="scientific">Beta vulgaris subsp. vulgaris</name>
    <name type="common">Beet</name>
    <dbReference type="NCBI Taxonomy" id="3555"/>
    <lineage>
        <taxon>Eukaryota</taxon>
        <taxon>Viridiplantae</taxon>
        <taxon>Streptophyta</taxon>
        <taxon>Embryophyta</taxon>
        <taxon>Tracheophyta</taxon>
        <taxon>Spermatophyta</taxon>
        <taxon>Magnoliopsida</taxon>
        <taxon>eudicotyledons</taxon>
        <taxon>Gunneridae</taxon>
        <taxon>Pentapetalae</taxon>
        <taxon>Caryophyllales</taxon>
        <taxon>Chenopodiaceae</taxon>
        <taxon>Betoideae</taxon>
        <taxon>Beta</taxon>
    </lineage>
</organism>
<accession>A0A0J8AXX4</accession>
<sequence length="92" mass="10417">PRVSIIASRDSLCVHPKVSSQYSGTQLNQQCQLLSATRKCAFHNHVDEFEKGNPRLIDEVFDIEDMVMVSLHAFPLSYLGHSPIRRIADDHV</sequence>
<feature type="non-terminal residue" evidence="2">
    <location>
        <position position="1"/>
    </location>
</feature>
<evidence type="ECO:0000259" key="1">
    <source>
        <dbReference type="Pfam" id="PF06733"/>
    </source>
</evidence>
<feature type="domain" description="RAD3-like helicase DEAD" evidence="1">
    <location>
        <begin position="2"/>
        <end position="70"/>
    </location>
</feature>
<evidence type="ECO:0000313" key="3">
    <source>
        <dbReference type="Proteomes" id="UP000035740"/>
    </source>
</evidence>
<dbReference type="Proteomes" id="UP000035740">
    <property type="component" value="Unassembled WGS sequence"/>
</dbReference>
<dbReference type="AlphaFoldDB" id="A0A0J8AXX4"/>
<keyword evidence="3" id="KW-1185">Reference proteome</keyword>
<dbReference type="Pfam" id="PF06733">
    <property type="entry name" value="DEAD_2"/>
    <property type="match status" value="1"/>
</dbReference>
<proteinExistence type="predicted"/>
<reference evidence="2 3" key="1">
    <citation type="journal article" date="2014" name="Nature">
        <title>The genome of the recently domesticated crop plant sugar beet (Beta vulgaris).</title>
        <authorList>
            <person name="Dohm J.C."/>
            <person name="Minoche A.E."/>
            <person name="Holtgrawe D."/>
            <person name="Capella-Gutierrez S."/>
            <person name="Zakrzewski F."/>
            <person name="Tafer H."/>
            <person name="Rupp O."/>
            <person name="Sorensen T.R."/>
            <person name="Stracke R."/>
            <person name="Reinhardt R."/>
            <person name="Goesmann A."/>
            <person name="Kraft T."/>
            <person name="Schulz B."/>
            <person name="Stadler P.F."/>
            <person name="Schmidt T."/>
            <person name="Gabaldon T."/>
            <person name="Lehrach H."/>
            <person name="Weisshaar B."/>
            <person name="Himmelbauer H."/>
        </authorList>
    </citation>
    <scope>NUCLEOTIDE SEQUENCE [LARGE SCALE GENOMIC DNA]</scope>
    <source>
        <tissue evidence="2">Taproot</tissue>
    </source>
</reference>
<name>A0A0J8AXX4_BETVV</name>